<dbReference type="CDD" id="cd02980">
    <property type="entry name" value="TRX_Fd_family"/>
    <property type="match status" value="1"/>
</dbReference>
<reference evidence="1 2" key="1">
    <citation type="submission" date="2017-04" db="EMBL/GenBank/DDBJ databases">
        <title>Monoglobus pectinilyticus 14 draft genome.</title>
        <authorList>
            <person name="Kim C."/>
            <person name="Rosendale D.I."/>
            <person name="Kelly W.J."/>
            <person name="Tannock G.W."/>
            <person name="Patchett M.L."/>
            <person name="Jordens J.Z."/>
        </authorList>
    </citation>
    <scope>NUCLEOTIDE SEQUENCE [LARGE SCALE GENOMIC DNA]</scope>
    <source>
        <strain evidence="1 2">14</strain>
    </source>
</reference>
<keyword evidence="2" id="KW-1185">Reference proteome</keyword>
<protein>
    <submittedName>
        <fullName evidence="1">Thioredoxin-like[2Fe-2S] ferredoxin</fullName>
    </submittedName>
</protein>
<proteinExistence type="predicted"/>
<dbReference type="RefSeq" id="WP_102365499.1">
    <property type="nucleotide sequence ID" value="NZ_CP020991.1"/>
</dbReference>
<dbReference type="OrthoDB" id="9807975at2"/>
<dbReference type="InterPro" id="IPR036249">
    <property type="entry name" value="Thioredoxin-like_sf"/>
</dbReference>
<dbReference type="EMBL" id="CP020991">
    <property type="protein sequence ID" value="AUO19282.1"/>
    <property type="molecule type" value="Genomic_DNA"/>
</dbReference>
<evidence type="ECO:0000313" key="2">
    <source>
        <dbReference type="Proteomes" id="UP000235589"/>
    </source>
</evidence>
<gene>
    <name evidence="1" type="ORF">B9O19_01118</name>
</gene>
<dbReference type="Pfam" id="PF01257">
    <property type="entry name" value="2Fe-2S_thioredx"/>
    <property type="match status" value="1"/>
</dbReference>
<accession>A0A2K9P1Z1</accession>
<dbReference type="GeneID" id="98062528"/>
<dbReference type="Proteomes" id="UP000235589">
    <property type="component" value="Chromosome"/>
</dbReference>
<dbReference type="KEGG" id="mpec:B9O19_01118"/>
<evidence type="ECO:0000313" key="1">
    <source>
        <dbReference type="EMBL" id="AUO19282.1"/>
    </source>
</evidence>
<dbReference type="SUPFAM" id="SSF52833">
    <property type="entry name" value="Thioredoxin-like"/>
    <property type="match status" value="1"/>
</dbReference>
<organism evidence="1 2">
    <name type="scientific">Monoglobus pectinilyticus</name>
    <dbReference type="NCBI Taxonomy" id="1981510"/>
    <lineage>
        <taxon>Bacteria</taxon>
        <taxon>Bacillati</taxon>
        <taxon>Bacillota</taxon>
        <taxon>Clostridia</taxon>
        <taxon>Monoglobales</taxon>
        <taxon>Monoglobaceae</taxon>
        <taxon>Monoglobus</taxon>
    </lineage>
</organism>
<sequence>MDIKVCIGSSCHLRGSYDIINLMKDALKENGLDETVGMSAAFCLGHCGDGVSIKVDDQVISGVTKENFNEIFSRYVLNTVN</sequence>
<dbReference type="Gene3D" id="3.40.30.10">
    <property type="entry name" value="Glutaredoxin"/>
    <property type="match status" value="1"/>
</dbReference>
<name>A0A2K9P1Z1_9FIRM</name>
<dbReference type="AlphaFoldDB" id="A0A2K9P1Z1"/>